<dbReference type="Pfam" id="PF00881">
    <property type="entry name" value="Nitroreductase"/>
    <property type="match status" value="1"/>
</dbReference>
<organism evidence="2 3">
    <name type="scientific">Pseudomonas gingeri</name>
    <dbReference type="NCBI Taxonomy" id="117681"/>
    <lineage>
        <taxon>Bacteria</taxon>
        <taxon>Pseudomonadati</taxon>
        <taxon>Pseudomonadota</taxon>
        <taxon>Gammaproteobacteria</taxon>
        <taxon>Pseudomonadales</taxon>
        <taxon>Pseudomonadaceae</taxon>
        <taxon>Pseudomonas</taxon>
    </lineage>
</organism>
<sequence>MKTIPHDYYLKFMDPKVFEHVQNFHNKENYTLHEAFEDITYLHQLNEEQLDLLCTNELSLYPDLGLTQALPENIKKINTSYRNESCDFFEPSTLDFSTIQQLIATLLTKKANSKKRNYPSGGALYPIETFICSLNDENEDWPHPQKILHLLPASKSLEIMQNSCSTQHLKKTILSNIQSVGSPSIALIYVAYLPKTLFKYRYRGYRLALMEVGSIYMLIELRAASLGLNCRLWSGYTDHMLSKAIGLNPALFAPMCVHLIGAKK</sequence>
<evidence type="ECO:0000313" key="3">
    <source>
        <dbReference type="Proteomes" id="UP000582981"/>
    </source>
</evidence>
<dbReference type="RefSeq" id="WP_100939135.1">
    <property type="nucleotide sequence ID" value="NZ_JACAPU010000021.1"/>
</dbReference>
<proteinExistence type="predicted"/>
<dbReference type="Proteomes" id="UP000582981">
    <property type="component" value="Unassembled WGS sequence"/>
</dbReference>
<protein>
    <submittedName>
        <fullName evidence="2">SagB/ThcOx family dehydrogenase</fullName>
    </submittedName>
</protein>
<dbReference type="SUPFAM" id="SSF55469">
    <property type="entry name" value="FMN-dependent nitroreductase-like"/>
    <property type="match status" value="1"/>
</dbReference>
<gene>
    <name evidence="2" type="ORF">HX829_18280</name>
</gene>
<dbReference type="PANTHER" id="PTHR43745">
    <property type="entry name" value="NITROREDUCTASE MJ1384-RELATED"/>
    <property type="match status" value="1"/>
</dbReference>
<name>A0A7Y7WGG5_9PSED</name>
<dbReference type="InterPro" id="IPR029479">
    <property type="entry name" value="Nitroreductase"/>
</dbReference>
<evidence type="ECO:0000313" key="2">
    <source>
        <dbReference type="EMBL" id="NWB48443.1"/>
    </source>
</evidence>
<reference evidence="2 3" key="1">
    <citation type="submission" date="2020-04" db="EMBL/GenBank/DDBJ databases">
        <title>Molecular characterization of pseudomonads from Agaricus bisporus reveal novel blotch 2 pathogens in Western Europe.</title>
        <authorList>
            <person name="Taparia T."/>
            <person name="Krijger M."/>
            <person name="Haynes E."/>
            <person name="Elpinstone J.G."/>
            <person name="Noble R."/>
            <person name="Van Der Wolf J."/>
        </authorList>
    </citation>
    <scope>NUCLEOTIDE SEQUENCE [LARGE SCALE GENOMIC DNA]</scope>
    <source>
        <strain evidence="2 3">F1001</strain>
    </source>
</reference>
<dbReference type="EMBL" id="JACAPU010000021">
    <property type="protein sequence ID" value="NWB48443.1"/>
    <property type="molecule type" value="Genomic_DNA"/>
</dbReference>
<dbReference type="InterPro" id="IPR052544">
    <property type="entry name" value="Bacteriocin_Proc_Enz"/>
</dbReference>
<dbReference type="GO" id="GO:0016491">
    <property type="term" value="F:oxidoreductase activity"/>
    <property type="evidence" value="ECO:0007669"/>
    <property type="project" value="InterPro"/>
</dbReference>
<dbReference type="Gene3D" id="3.40.109.10">
    <property type="entry name" value="NADH Oxidase"/>
    <property type="match status" value="1"/>
</dbReference>
<accession>A0A7Y7WGG5</accession>
<feature type="domain" description="Nitroreductase" evidence="1">
    <location>
        <begin position="88"/>
        <end position="261"/>
    </location>
</feature>
<dbReference type="InterPro" id="IPR000415">
    <property type="entry name" value="Nitroreductase-like"/>
</dbReference>
<evidence type="ECO:0000259" key="1">
    <source>
        <dbReference type="Pfam" id="PF00881"/>
    </source>
</evidence>
<dbReference type="PANTHER" id="PTHR43745:SF2">
    <property type="entry name" value="NITROREDUCTASE MJ1384-RELATED"/>
    <property type="match status" value="1"/>
</dbReference>
<dbReference type="CDD" id="cd02142">
    <property type="entry name" value="McbC_SagB-like_oxidoreductase"/>
    <property type="match status" value="1"/>
</dbReference>
<comment type="caution">
    <text evidence="2">The sequence shown here is derived from an EMBL/GenBank/DDBJ whole genome shotgun (WGS) entry which is preliminary data.</text>
</comment>
<dbReference type="AlphaFoldDB" id="A0A7Y7WGG5"/>